<keyword evidence="5" id="KW-0804">Transcription</keyword>
<evidence type="ECO:0000256" key="4">
    <source>
        <dbReference type="ARBA" id="ARBA00023125"/>
    </source>
</evidence>
<feature type="domain" description="RNA polymerase sigma-70 region 4" evidence="7">
    <location>
        <begin position="117"/>
        <end position="161"/>
    </location>
</feature>
<evidence type="ECO:0000313" key="9">
    <source>
        <dbReference type="Proteomes" id="UP000886757"/>
    </source>
</evidence>
<proteinExistence type="inferred from homology"/>
<evidence type="ECO:0000256" key="2">
    <source>
        <dbReference type="ARBA" id="ARBA00023015"/>
    </source>
</evidence>
<dbReference type="InterPro" id="IPR007627">
    <property type="entry name" value="RNA_pol_sigma70_r2"/>
</dbReference>
<accession>A0A9D1D9G0</accession>
<dbReference type="InterPro" id="IPR036388">
    <property type="entry name" value="WH-like_DNA-bd_sf"/>
</dbReference>
<evidence type="ECO:0000259" key="6">
    <source>
        <dbReference type="Pfam" id="PF04542"/>
    </source>
</evidence>
<dbReference type="GO" id="GO:0016987">
    <property type="term" value="F:sigma factor activity"/>
    <property type="evidence" value="ECO:0007669"/>
    <property type="project" value="UniProtKB-KW"/>
</dbReference>
<evidence type="ECO:0000256" key="3">
    <source>
        <dbReference type="ARBA" id="ARBA00023082"/>
    </source>
</evidence>
<name>A0A9D1D9G0_9FIRM</name>
<feature type="domain" description="RNA polymerase sigma-70 region 2" evidence="6">
    <location>
        <begin position="22"/>
        <end position="86"/>
    </location>
</feature>
<protein>
    <submittedName>
        <fullName evidence="8">RNA polymerase sigma factor</fullName>
    </submittedName>
</protein>
<evidence type="ECO:0000256" key="1">
    <source>
        <dbReference type="ARBA" id="ARBA00010641"/>
    </source>
</evidence>
<keyword evidence="2" id="KW-0805">Transcription regulation</keyword>
<sequence length="166" mass="19114">MEHLTELVGQAKNGSAHAFALLYKEIYQDLYRFAFYTLRHPQDAEDAVSEAVTDAFSQIRSLKEAAAFKAWMFRILTAKCRRKLKQYVDKTEELEETIPGKSRDWNEDLDVRQAFFSLSQEERLILSLNLFAGYTSQEIGGLLKLPSGTVRSKQSRALRKMEQQLS</sequence>
<dbReference type="EMBL" id="DVGK01000024">
    <property type="protein sequence ID" value="HIR12598.1"/>
    <property type="molecule type" value="Genomic_DNA"/>
</dbReference>
<comment type="caution">
    <text evidence="8">The sequence shown here is derived from an EMBL/GenBank/DDBJ whole genome shotgun (WGS) entry which is preliminary data.</text>
</comment>
<dbReference type="Pfam" id="PF04542">
    <property type="entry name" value="Sigma70_r2"/>
    <property type="match status" value="1"/>
</dbReference>
<gene>
    <name evidence="8" type="ORF">IAB31_01585</name>
</gene>
<evidence type="ECO:0000313" key="8">
    <source>
        <dbReference type="EMBL" id="HIR12598.1"/>
    </source>
</evidence>
<dbReference type="SUPFAM" id="SSF88659">
    <property type="entry name" value="Sigma3 and sigma4 domains of RNA polymerase sigma factors"/>
    <property type="match status" value="1"/>
</dbReference>
<dbReference type="InterPro" id="IPR014284">
    <property type="entry name" value="RNA_pol_sigma-70_dom"/>
</dbReference>
<evidence type="ECO:0000259" key="7">
    <source>
        <dbReference type="Pfam" id="PF04545"/>
    </source>
</evidence>
<dbReference type="Gene3D" id="1.10.1740.10">
    <property type="match status" value="1"/>
</dbReference>
<dbReference type="AlphaFoldDB" id="A0A9D1D9G0"/>
<dbReference type="PANTHER" id="PTHR43133">
    <property type="entry name" value="RNA POLYMERASE ECF-TYPE SIGMA FACTO"/>
    <property type="match status" value="1"/>
</dbReference>
<dbReference type="Gene3D" id="1.10.10.10">
    <property type="entry name" value="Winged helix-like DNA-binding domain superfamily/Winged helix DNA-binding domain"/>
    <property type="match status" value="1"/>
</dbReference>
<dbReference type="CDD" id="cd06171">
    <property type="entry name" value="Sigma70_r4"/>
    <property type="match status" value="1"/>
</dbReference>
<keyword evidence="3" id="KW-0731">Sigma factor</keyword>
<dbReference type="InterPro" id="IPR013325">
    <property type="entry name" value="RNA_pol_sigma_r2"/>
</dbReference>
<reference evidence="8" key="2">
    <citation type="journal article" date="2021" name="PeerJ">
        <title>Extensive microbial diversity within the chicken gut microbiome revealed by metagenomics and culture.</title>
        <authorList>
            <person name="Gilroy R."/>
            <person name="Ravi A."/>
            <person name="Getino M."/>
            <person name="Pursley I."/>
            <person name="Horton D.L."/>
            <person name="Alikhan N.F."/>
            <person name="Baker D."/>
            <person name="Gharbi K."/>
            <person name="Hall N."/>
            <person name="Watson M."/>
            <person name="Adriaenssens E.M."/>
            <person name="Foster-Nyarko E."/>
            <person name="Jarju S."/>
            <person name="Secka A."/>
            <person name="Antonio M."/>
            <person name="Oren A."/>
            <person name="Chaudhuri R.R."/>
            <person name="La Ragione R."/>
            <person name="Hildebrand F."/>
            <person name="Pallen M.J."/>
        </authorList>
    </citation>
    <scope>NUCLEOTIDE SEQUENCE</scope>
    <source>
        <strain evidence="8">ChiSjej4B22-8148</strain>
    </source>
</reference>
<organism evidence="8 9">
    <name type="scientific">Candidatus Choladousia intestinavium</name>
    <dbReference type="NCBI Taxonomy" id="2840727"/>
    <lineage>
        <taxon>Bacteria</taxon>
        <taxon>Bacillati</taxon>
        <taxon>Bacillota</taxon>
        <taxon>Clostridia</taxon>
        <taxon>Lachnospirales</taxon>
        <taxon>Lachnospiraceae</taxon>
        <taxon>Lachnospiraceae incertae sedis</taxon>
        <taxon>Candidatus Choladousia</taxon>
    </lineage>
</organism>
<dbReference type="PANTHER" id="PTHR43133:SF51">
    <property type="entry name" value="RNA POLYMERASE SIGMA FACTOR"/>
    <property type="match status" value="1"/>
</dbReference>
<reference evidence="8" key="1">
    <citation type="submission" date="2020-10" db="EMBL/GenBank/DDBJ databases">
        <authorList>
            <person name="Gilroy R."/>
        </authorList>
    </citation>
    <scope>NUCLEOTIDE SEQUENCE</scope>
    <source>
        <strain evidence="8">ChiSjej4B22-8148</strain>
    </source>
</reference>
<dbReference type="Proteomes" id="UP000886757">
    <property type="component" value="Unassembled WGS sequence"/>
</dbReference>
<dbReference type="GO" id="GO:0006352">
    <property type="term" value="P:DNA-templated transcription initiation"/>
    <property type="evidence" value="ECO:0007669"/>
    <property type="project" value="InterPro"/>
</dbReference>
<dbReference type="SUPFAM" id="SSF88946">
    <property type="entry name" value="Sigma2 domain of RNA polymerase sigma factors"/>
    <property type="match status" value="1"/>
</dbReference>
<keyword evidence="4" id="KW-0238">DNA-binding</keyword>
<comment type="similarity">
    <text evidence="1">Belongs to the sigma-70 factor family. ECF subfamily.</text>
</comment>
<evidence type="ECO:0000256" key="5">
    <source>
        <dbReference type="ARBA" id="ARBA00023163"/>
    </source>
</evidence>
<dbReference type="Pfam" id="PF04545">
    <property type="entry name" value="Sigma70_r4"/>
    <property type="match status" value="1"/>
</dbReference>
<dbReference type="InterPro" id="IPR007630">
    <property type="entry name" value="RNA_pol_sigma70_r4"/>
</dbReference>
<dbReference type="NCBIfam" id="TIGR02937">
    <property type="entry name" value="sigma70-ECF"/>
    <property type="match status" value="1"/>
</dbReference>
<dbReference type="GO" id="GO:0003677">
    <property type="term" value="F:DNA binding"/>
    <property type="evidence" value="ECO:0007669"/>
    <property type="project" value="UniProtKB-KW"/>
</dbReference>
<dbReference type="InterPro" id="IPR039425">
    <property type="entry name" value="RNA_pol_sigma-70-like"/>
</dbReference>
<dbReference type="InterPro" id="IPR013324">
    <property type="entry name" value="RNA_pol_sigma_r3/r4-like"/>
</dbReference>